<dbReference type="GO" id="GO:0003755">
    <property type="term" value="F:peptidyl-prolyl cis-trans isomerase activity"/>
    <property type="evidence" value="ECO:0007669"/>
    <property type="project" value="UniProtKB-UniRule"/>
</dbReference>
<dbReference type="Proteomes" id="UP000680020">
    <property type="component" value="Unassembled WGS sequence"/>
</dbReference>
<dbReference type="GO" id="GO:0006457">
    <property type="term" value="P:protein folding"/>
    <property type="evidence" value="ECO:0007669"/>
    <property type="project" value="InterPro"/>
</dbReference>
<dbReference type="SUPFAM" id="SSF50891">
    <property type="entry name" value="Cyclophilin-like"/>
    <property type="match status" value="1"/>
</dbReference>
<evidence type="ECO:0000256" key="5">
    <source>
        <dbReference type="RuleBase" id="RU363019"/>
    </source>
</evidence>
<sequence>MIKFHTNQGSFTVELDHENAPVTAENFLQYAKDGFFEGTLFHRVIPGFMVQGGGLEPGMIDKRDGQRAPIQNEANNGLKNVRGSLAMARTMDPHSATNQFFINTVDNGFLNFKSETPQGWGYAVFGKVVDGMDVIDAIEKVETTSRRGHGDVPVEDIIIERVEIID</sequence>
<dbReference type="AlphaFoldDB" id="A0A165H9R1"/>
<gene>
    <name evidence="7" type="ORF">J7561_08135</name>
</gene>
<dbReference type="CDD" id="cd01920">
    <property type="entry name" value="cyclophilin_EcCYP_like"/>
    <property type="match status" value="1"/>
</dbReference>
<dbReference type="InterPro" id="IPR029000">
    <property type="entry name" value="Cyclophilin-like_dom_sf"/>
</dbReference>
<organism evidence="7 8">
    <name type="scientific">Wohlfahrtiimonas chitiniclastica</name>
    <dbReference type="NCBI Taxonomy" id="400946"/>
    <lineage>
        <taxon>Bacteria</taxon>
        <taxon>Pseudomonadati</taxon>
        <taxon>Pseudomonadota</taxon>
        <taxon>Gammaproteobacteria</taxon>
        <taxon>Cardiobacteriales</taxon>
        <taxon>Ignatzschineriaceae</taxon>
        <taxon>Wohlfahrtiimonas</taxon>
    </lineage>
</organism>
<name>A0A165H9R1_9GAMM</name>
<dbReference type="PIRSF" id="PIRSF001467">
    <property type="entry name" value="Peptidylpro_ismrse"/>
    <property type="match status" value="1"/>
</dbReference>
<dbReference type="PANTHER" id="PTHR43246">
    <property type="entry name" value="PEPTIDYL-PROLYL CIS-TRANS ISOMERASE CYP38, CHLOROPLASTIC"/>
    <property type="match status" value="1"/>
</dbReference>
<feature type="domain" description="PPIase cyclophilin-type" evidence="6">
    <location>
        <begin position="1"/>
        <end position="164"/>
    </location>
</feature>
<dbReference type="GeneID" id="58264624"/>
<dbReference type="InterPro" id="IPR044665">
    <property type="entry name" value="E_coli_cyclophilin_A-like"/>
</dbReference>
<dbReference type="InterPro" id="IPR024936">
    <property type="entry name" value="Cyclophilin-type_PPIase"/>
</dbReference>
<comment type="similarity">
    <text evidence="2 5">Belongs to the cyclophilin-type PPIase family.</text>
</comment>
<proteinExistence type="inferred from homology"/>
<evidence type="ECO:0000259" key="6">
    <source>
        <dbReference type="PROSITE" id="PS50072"/>
    </source>
</evidence>
<dbReference type="EMBL" id="JAGIBU010000008">
    <property type="protein sequence ID" value="MBS7825170.1"/>
    <property type="molecule type" value="Genomic_DNA"/>
</dbReference>
<comment type="catalytic activity">
    <reaction evidence="5">
        <text>[protein]-peptidylproline (omega=180) = [protein]-peptidylproline (omega=0)</text>
        <dbReference type="Rhea" id="RHEA:16237"/>
        <dbReference type="Rhea" id="RHEA-COMP:10747"/>
        <dbReference type="Rhea" id="RHEA-COMP:10748"/>
        <dbReference type="ChEBI" id="CHEBI:83833"/>
        <dbReference type="ChEBI" id="CHEBI:83834"/>
        <dbReference type="EC" id="5.2.1.8"/>
    </reaction>
</comment>
<evidence type="ECO:0000256" key="1">
    <source>
        <dbReference type="ARBA" id="ARBA00002388"/>
    </source>
</evidence>
<dbReference type="PROSITE" id="PS00170">
    <property type="entry name" value="CSA_PPIASE_1"/>
    <property type="match status" value="1"/>
</dbReference>
<comment type="function">
    <text evidence="1 5">PPIases accelerate the folding of proteins. It catalyzes the cis-trans isomerization of proline imidic peptide bonds in oligopeptides.</text>
</comment>
<evidence type="ECO:0000256" key="2">
    <source>
        <dbReference type="ARBA" id="ARBA00007365"/>
    </source>
</evidence>
<dbReference type="Pfam" id="PF00160">
    <property type="entry name" value="Pro_isomerase"/>
    <property type="match status" value="1"/>
</dbReference>
<dbReference type="EC" id="5.2.1.8" evidence="5"/>
<dbReference type="Gene3D" id="2.40.100.10">
    <property type="entry name" value="Cyclophilin-like"/>
    <property type="match status" value="1"/>
</dbReference>
<dbReference type="InterPro" id="IPR020892">
    <property type="entry name" value="Cyclophilin-type_PPIase_CS"/>
</dbReference>
<evidence type="ECO:0000256" key="4">
    <source>
        <dbReference type="ARBA" id="ARBA00023235"/>
    </source>
</evidence>
<evidence type="ECO:0000313" key="7">
    <source>
        <dbReference type="EMBL" id="MBS7825170.1"/>
    </source>
</evidence>
<comment type="caution">
    <text evidence="7">The sequence shown here is derived from an EMBL/GenBank/DDBJ whole genome shotgun (WGS) entry which is preliminary data.</text>
</comment>
<protein>
    <recommendedName>
        <fullName evidence="5">Peptidyl-prolyl cis-trans isomerase</fullName>
        <shortName evidence="5">PPIase</shortName>
        <ecNumber evidence="5">5.2.1.8</ecNumber>
    </recommendedName>
</protein>
<accession>A0A165H9R1</accession>
<dbReference type="RefSeq" id="WP_008316042.1">
    <property type="nucleotide sequence ID" value="NZ_CP115969.1"/>
</dbReference>
<dbReference type="PROSITE" id="PS50072">
    <property type="entry name" value="CSA_PPIASE_2"/>
    <property type="match status" value="1"/>
</dbReference>
<keyword evidence="4 5" id="KW-0413">Isomerase</keyword>
<keyword evidence="3 5" id="KW-0697">Rotamase</keyword>
<reference evidence="7" key="1">
    <citation type="submission" date="2021-03" db="EMBL/GenBank/DDBJ databases">
        <title>Identification and antibiotic profiling of Wohlfahrtiimonas chitiniclastica, an underestimated human pathogen.</title>
        <authorList>
            <person name="Kopf A."/>
            <person name="Bunk B."/>
            <person name="Coldewey S."/>
            <person name="Gunzer F."/>
            <person name="Riedel T."/>
            <person name="Schroettner P."/>
        </authorList>
    </citation>
    <scope>NUCLEOTIDE SEQUENCE</scope>
    <source>
        <strain evidence="7">DSM 100917</strain>
    </source>
</reference>
<evidence type="ECO:0000256" key="3">
    <source>
        <dbReference type="ARBA" id="ARBA00023110"/>
    </source>
</evidence>
<dbReference type="InterPro" id="IPR002130">
    <property type="entry name" value="Cyclophilin-type_PPIase_dom"/>
</dbReference>
<evidence type="ECO:0000313" key="8">
    <source>
        <dbReference type="Proteomes" id="UP000680020"/>
    </source>
</evidence>
<dbReference type="PRINTS" id="PR00153">
    <property type="entry name" value="CSAPPISMRASE"/>
</dbReference>